<dbReference type="Pfam" id="PF07859">
    <property type="entry name" value="Abhydrolase_3"/>
    <property type="match status" value="1"/>
</dbReference>
<protein>
    <submittedName>
        <fullName evidence="3">Arylformamidase</fullName>
    </submittedName>
</protein>
<reference evidence="3 4" key="1">
    <citation type="submission" date="2016-10" db="EMBL/GenBank/DDBJ databases">
        <authorList>
            <person name="de Groot N.N."/>
        </authorList>
    </citation>
    <scope>NUCLEOTIDE SEQUENCE [LARGE SCALE GENOMIC DNA]</scope>
    <source>
        <strain evidence="3 4">GAS522</strain>
    </source>
</reference>
<dbReference type="GO" id="GO:0016787">
    <property type="term" value="F:hydrolase activity"/>
    <property type="evidence" value="ECO:0007669"/>
    <property type="project" value="UniProtKB-KW"/>
</dbReference>
<dbReference type="AlphaFoldDB" id="A0A1M7E684"/>
<sequence length="274" mass="29313">MNADVDYEVEYNNRARVPENPAIMAGWARDARAYREAHQGRLKMLAYGPGERHRIDLLSGDGAGAIVVFIHGGYWQALDGSFFSHLAGGLNAHGIDVAVPSYDLCPNVSVGDIIEQMRTATRELAKLGRPLVMSGHSAGGHLAACLLVTDWRALDGVLPEGLVTAAYTISGLFDLRPLVPTSINNALKLDDASAKAVSPLFWKPPERGSLDAVVGGNESAEYFRQSRTIVDAWGKAGLPTRFGSVPDANHFTAIAPLADAGSPMTLRLKQLAGR</sequence>
<feature type="domain" description="Alpha/beta hydrolase fold-3" evidence="2">
    <location>
        <begin position="67"/>
        <end position="149"/>
    </location>
</feature>
<dbReference type="PANTHER" id="PTHR48081">
    <property type="entry name" value="AB HYDROLASE SUPERFAMILY PROTEIN C4A8.06C"/>
    <property type="match status" value="1"/>
</dbReference>
<evidence type="ECO:0000256" key="1">
    <source>
        <dbReference type="ARBA" id="ARBA00022801"/>
    </source>
</evidence>
<dbReference type="PANTHER" id="PTHR48081:SF33">
    <property type="entry name" value="KYNURENINE FORMAMIDASE"/>
    <property type="match status" value="1"/>
</dbReference>
<dbReference type="SUPFAM" id="SSF53474">
    <property type="entry name" value="alpha/beta-Hydrolases"/>
    <property type="match status" value="1"/>
</dbReference>
<evidence type="ECO:0000313" key="4">
    <source>
        <dbReference type="Proteomes" id="UP000183208"/>
    </source>
</evidence>
<dbReference type="EMBL" id="FNTI01000001">
    <property type="protein sequence ID" value="SED90818.1"/>
    <property type="molecule type" value="Genomic_DNA"/>
</dbReference>
<dbReference type="InterPro" id="IPR029058">
    <property type="entry name" value="AB_hydrolase_fold"/>
</dbReference>
<evidence type="ECO:0000313" key="3">
    <source>
        <dbReference type="EMBL" id="SED90818.1"/>
    </source>
</evidence>
<dbReference type="Gene3D" id="3.40.50.1820">
    <property type="entry name" value="alpha/beta hydrolase"/>
    <property type="match status" value="1"/>
</dbReference>
<dbReference type="InterPro" id="IPR013094">
    <property type="entry name" value="AB_hydrolase_3"/>
</dbReference>
<dbReference type="Proteomes" id="UP000183208">
    <property type="component" value="Unassembled WGS sequence"/>
</dbReference>
<gene>
    <name evidence="3" type="ORF">SAMN05444171_5614</name>
</gene>
<organism evidence="3 4">
    <name type="scientific">Bradyrhizobium lablabi</name>
    <dbReference type="NCBI Taxonomy" id="722472"/>
    <lineage>
        <taxon>Bacteria</taxon>
        <taxon>Pseudomonadati</taxon>
        <taxon>Pseudomonadota</taxon>
        <taxon>Alphaproteobacteria</taxon>
        <taxon>Hyphomicrobiales</taxon>
        <taxon>Nitrobacteraceae</taxon>
        <taxon>Bradyrhizobium</taxon>
    </lineage>
</organism>
<dbReference type="InterPro" id="IPR050300">
    <property type="entry name" value="GDXG_lipolytic_enzyme"/>
</dbReference>
<proteinExistence type="predicted"/>
<evidence type="ECO:0000259" key="2">
    <source>
        <dbReference type="Pfam" id="PF07859"/>
    </source>
</evidence>
<keyword evidence="1" id="KW-0378">Hydrolase</keyword>
<dbReference type="RefSeq" id="WP_074825822.1">
    <property type="nucleotide sequence ID" value="NZ_FNTI01000001.1"/>
</dbReference>
<name>A0A1M7E684_9BRAD</name>
<accession>A0A1M7E684</accession>